<organism evidence="2 3">
    <name type="scientific">Escherichia coli</name>
    <dbReference type="NCBI Taxonomy" id="562"/>
    <lineage>
        <taxon>Bacteria</taxon>
        <taxon>Pseudomonadati</taxon>
        <taxon>Pseudomonadota</taxon>
        <taxon>Gammaproteobacteria</taxon>
        <taxon>Enterobacterales</taxon>
        <taxon>Enterobacteriaceae</taxon>
        <taxon>Escherichia</taxon>
    </lineage>
</organism>
<evidence type="ECO:0000256" key="1">
    <source>
        <dbReference type="SAM" id="Phobius"/>
    </source>
</evidence>
<evidence type="ECO:0000313" key="3">
    <source>
        <dbReference type="Proteomes" id="UP000254495"/>
    </source>
</evidence>
<sequence>MHEITLLQGLSLAALVFFLGIDFGWKPYFYSAR</sequence>
<protein>
    <submittedName>
        <fullName evidence="2">N-acetylgalactosamine-specific PTS system EIIC component 1</fullName>
    </submittedName>
</protein>
<proteinExistence type="predicted"/>
<name>A0A376VDI5_ECOLX</name>
<reference evidence="2 3" key="1">
    <citation type="submission" date="2018-06" db="EMBL/GenBank/DDBJ databases">
        <authorList>
            <consortium name="Pathogen Informatics"/>
            <person name="Doyle S."/>
        </authorList>
    </citation>
    <scope>NUCLEOTIDE SEQUENCE [LARGE SCALE GENOMIC DNA]</scope>
    <source>
        <strain evidence="2 3">NCTC9077</strain>
    </source>
</reference>
<evidence type="ECO:0000313" key="2">
    <source>
        <dbReference type="EMBL" id="STJ09189.1"/>
    </source>
</evidence>
<accession>A0A376VDI5</accession>
<keyword evidence="1" id="KW-0472">Membrane</keyword>
<dbReference type="EMBL" id="UGCU01000001">
    <property type="protein sequence ID" value="STJ09189.1"/>
    <property type="molecule type" value="Genomic_DNA"/>
</dbReference>
<keyword evidence="1" id="KW-1133">Transmembrane helix</keyword>
<feature type="transmembrane region" description="Helical" evidence="1">
    <location>
        <begin position="6"/>
        <end position="25"/>
    </location>
</feature>
<dbReference type="AlphaFoldDB" id="A0A376VDI5"/>
<dbReference type="Proteomes" id="UP000254495">
    <property type="component" value="Unassembled WGS sequence"/>
</dbReference>
<gene>
    <name evidence="2" type="primary">agaC_2</name>
    <name evidence="2" type="ORF">NCTC9077_00805</name>
</gene>
<keyword evidence="1" id="KW-0812">Transmembrane</keyword>